<feature type="compositionally biased region" description="Acidic residues" evidence="2">
    <location>
        <begin position="108"/>
        <end position="141"/>
    </location>
</feature>
<keyword evidence="6" id="KW-1185">Reference proteome</keyword>
<accession>A0ABV7GU64</accession>
<dbReference type="InterPro" id="IPR036737">
    <property type="entry name" value="OmpA-like_sf"/>
</dbReference>
<dbReference type="EMBL" id="JBHRTB010000010">
    <property type="protein sequence ID" value="MFC3143362.1"/>
    <property type="molecule type" value="Genomic_DNA"/>
</dbReference>
<dbReference type="PANTHER" id="PTHR30329">
    <property type="entry name" value="STATOR ELEMENT OF FLAGELLAR MOTOR COMPLEX"/>
    <property type="match status" value="1"/>
</dbReference>
<feature type="chain" id="PRO_5047027688" evidence="3">
    <location>
        <begin position="26"/>
        <end position="638"/>
    </location>
</feature>
<keyword evidence="3" id="KW-0732">Signal</keyword>
<feature type="compositionally biased region" description="Acidic residues" evidence="2">
    <location>
        <begin position="181"/>
        <end position="224"/>
    </location>
</feature>
<comment type="caution">
    <text evidence="5">The sequence shown here is derived from an EMBL/GenBank/DDBJ whole genome shotgun (WGS) entry which is preliminary data.</text>
</comment>
<feature type="compositionally biased region" description="Low complexity" evidence="2">
    <location>
        <begin position="91"/>
        <end position="107"/>
    </location>
</feature>
<evidence type="ECO:0000256" key="3">
    <source>
        <dbReference type="SAM" id="SignalP"/>
    </source>
</evidence>
<feature type="compositionally biased region" description="Low complexity" evidence="2">
    <location>
        <begin position="228"/>
        <end position="239"/>
    </location>
</feature>
<proteinExistence type="predicted"/>
<keyword evidence="1" id="KW-0472">Membrane</keyword>
<feature type="domain" description="OmpA-like" evidence="4">
    <location>
        <begin position="511"/>
        <end position="636"/>
    </location>
</feature>
<dbReference type="Pfam" id="PF00691">
    <property type="entry name" value="OmpA"/>
    <property type="match status" value="1"/>
</dbReference>
<dbReference type="Gene3D" id="3.30.1330.60">
    <property type="entry name" value="OmpA-like domain"/>
    <property type="match status" value="1"/>
</dbReference>
<dbReference type="InterPro" id="IPR006665">
    <property type="entry name" value="OmpA-like"/>
</dbReference>
<gene>
    <name evidence="5" type="ORF">ACFOGP_11615</name>
</gene>
<feature type="compositionally biased region" description="Low complexity" evidence="2">
    <location>
        <begin position="142"/>
        <end position="153"/>
    </location>
</feature>
<dbReference type="InterPro" id="IPR050330">
    <property type="entry name" value="Bact_OuterMem_StrucFunc"/>
</dbReference>
<protein>
    <submittedName>
        <fullName evidence="5">OmpA family protein</fullName>
    </submittedName>
</protein>
<sequence>MTHPLTKLGASTALITLFAAGPQIAAAQTIPSCNGDGAGIALSEVTPDQLNGNQSIDDVAAMAASGQVCVQNNGNIRMTGEGSAGAGAGAGAAPEQPQNEDAAAAEEAPAEDAPAEDVAEEETPAPEAAPEAEPEMAETPEPEAAPAEDVTPESLAEDLGGNAGAGAEAEAEVTEAPAEPEVVEEETAEDAAPEVEAEPEVAETPEVEEAPEEVTPESLADDLGGEAAGNTEGATAVTEAPEEPEAVEEEVAEEEAPAAETEEVAEDAASETEAADDDVVVENNGRPAAAASAAAATEGEAEAVETTETTVTEEDARSSDEDFAETPDAAPAARNNDDDDRGGLSNFEKFALGAAGLVVLNELIGQNDEVVENTGDRVVVQRQDGSYYVLKDDDELLRRPGADVRTETFSDGSTRTTVTRDNGVQVVTVSAADGTVLRRTRLLPDGREVILFDDTVESRPVRLSDLPQPAQSREIAVDNDAELRAALEAERRADLDRTFTLGQVRNIEQVRELMPVINVDAINFETGSAAIRPEEAESLYALGRAMADFIAENPDELFLIEGHTDAVGNDALNLALSDRRAESVALALTEYFDVPPENMVVQGYGEEFLLVPTGDAERANRRAAVRRITPLLQTAAVR</sequence>
<dbReference type="Proteomes" id="UP001595632">
    <property type="component" value="Unassembled WGS sequence"/>
</dbReference>
<dbReference type="CDD" id="cd07185">
    <property type="entry name" value="OmpA_C-like"/>
    <property type="match status" value="1"/>
</dbReference>
<feature type="compositionally biased region" description="Low complexity" evidence="2">
    <location>
        <begin position="288"/>
        <end position="298"/>
    </location>
</feature>
<dbReference type="PANTHER" id="PTHR30329:SF21">
    <property type="entry name" value="LIPOPROTEIN YIAD-RELATED"/>
    <property type="match status" value="1"/>
</dbReference>
<feature type="signal peptide" evidence="3">
    <location>
        <begin position="1"/>
        <end position="25"/>
    </location>
</feature>
<evidence type="ECO:0000313" key="6">
    <source>
        <dbReference type="Proteomes" id="UP001595632"/>
    </source>
</evidence>
<dbReference type="SUPFAM" id="SSF103088">
    <property type="entry name" value="OmpA-like"/>
    <property type="match status" value="1"/>
</dbReference>
<reference evidence="6" key="1">
    <citation type="journal article" date="2019" name="Int. J. Syst. Evol. Microbiol.">
        <title>The Global Catalogue of Microorganisms (GCM) 10K type strain sequencing project: providing services to taxonomists for standard genome sequencing and annotation.</title>
        <authorList>
            <consortium name="The Broad Institute Genomics Platform"/>
            <consortium name="The Broad Institute Genome Sequencing Center for Infectious Disease"/>
            <person name="Wu L."/>
            <person name="Ma J."/>
        </authorList>
    </citation>
    <scope>NUCLEOTIDE SEQUENCE [LARGE SCALE GENOMIC DNA]</scope>
    <source>
        <strain evidence="6">KCTC 52366</strain>
    </source>
</reference>
<feature type="region of interest" description="Disordered" evidence="2">
    <location>
        <begin position="80"/>
        <end position="341"/>
    </location>
</feature>
<feature type="compositionally biased region" description="Acidic residues" evidence="2">
    <location>
        <begin position="240"/>
        <end position="280"/>
    </location>
</feature>
<evidence type="ECO:0000256" key="2">
    <source>
        <dbReference type="SAM" id="MobiDB-lite"/>
    </source>
</evidence>
<dbReference type="PROSITE" id="PS51123">
    <property type="entry name" value="OMPA_2"/>
    <property type="match status" value="1"/>
</dbReference>
<organism evidence="5 6">
    <name type="scientific">Psychromarinibacter halotolerans</name>
    <dbReference type="NCBI Taxonomy" id="1775175"/>
    <lineage>
        <taxon>Bacteria</taxon>
        <taxon>Pseudomonadati</taxon>
        <taxon>Pseudomonadota</taxon>
        <taxon>Alphaproteobacteria</taxon>
        <taxon>Rhodobacterales</taxon>
        <taxon>Paracoccaceae</taxon>
        <taxon>Psychromarinibacter</taxon>
    </lineage>
</organism>
<name>A0ABV7GU64_9RHOB</name>
<evidence type="ECO:0000259" key="4">
    <source>
        <dbReference type="PROSITE" id="PS51123"/>
    </source>
</evidence>
<evidence type="ECO:0000313" key="5">
    <source>
        <dbReference type="EMBL" id="MFC3143362.1"/>
    </source>
</evidence>
<evidence type="ECO:0000256" key="1">
    <source>
        <dbReference type="PROSITE-ProRule" id="PRU00473"/>
    </source>
</evidence>
<dbReference type="RefSeq" id="WP_275630655.1">
    <property type="nucleotide sequence ID" value="NZ_JARGYD010000001.1"/>
</dbReference>